<evidence type="ECO:0000313" key="1">
    <source>
        <dbReference type="EMBL" id="KAF2471753.1"/>
    </source>
</evidence>
<organism evidence="1 2">
    <name type="scientific">Lindgomyces ingoldianus</name>
    <dbReference type="NCBI Taxonomy" id="673940"/>
    <lineage>
        <taxon>Eukaryota</taxon>
        <taxon>Fungi</taxon>
        <taxon>Dikarya</taxon>
        <taxon>Ascomycota</taxon>
        <taxon>Pezizomycotina</taxon>
        <taxon>Dothideomycetes</taxon>
        <taxon>Pleosporomycetidae</taxon>
        <taxon>Pleosporales</taxon>
        <taxon>Lindgomycetaceae</taxon>
        <taxon>Lindgomyces</taxon>
    </lineage>
</organism>
<sequence>MPSSPPSDIFLSIRTSCDRCRFQKLKCLISEDSSNSMCCQRCARAMVPCVFSRRNKSRRKRAAAMPISEGDGVPTKVTTSSPSQAPCPSPMKKDIPNSEVPVTRTSDGFSHDSRNQAFTQGELALNGALEPWGIAEDPLNYPFQEDTIMNDLWLFTDDISLGSLGKEGLGLPNCGVMPVSSSTSEEKTSPFGSTSFEAHMTPPERGAATKVLLCLASDLHETLEALNNGRWQQRETCRTLDNYPIGNILHLSQEFIELGTALRKVRSEDDASGKLQTNWQGEFIGAFDPPQLGQGSTASPTSSSYVDTSVTLILVSCFVTLTRIYSTVLGHFRDHLNLQPSGQTNTPHTSIDLGPTLCFGELPPTNTCYSRVYTAVSILLDLFKQAEEAFGLPPENRFAGSLQSSGTCATCTPETKSFSDALVNRGLAGALPCLEALTSASGVQEALSVLEKQVADIKGLVREKMGL</sequence>
<name>A0ACB6QXK1_9PLEO</name>
<keyword evidence="2" id="KW-1185">Reference proteome</keyword>
<dbReference type="EMBL" id="MU003504">
    <property type="protein sequence ID" value="KAF2471753.1"/>
    <property type="molecule type" value="Genomic_DNA"/>
</dbReference>
<dbReference type="Proteomes" id="UP000799755">
    <property type="component" value="Unassembled WGS sequence"/>
</dbReference>
<accession>A0ACB6QXK1</accession>
<comment type="caution">
    <text evidence="1">The sequence shown here is derived from an EMBL/GenBank/DDBJ whole genome shotgun (WGS) entry which is preliminary data.</text>
</comment>
<protein>
    <submittedName>
        <fullName evidence="1">Uncharacterized protein</fullName>
    </submittedName>
</protein>
<evidence type="ECO:0000313" key="2">
    <source>
        <dbReference type="Proteomes" id="UP000799755"/>
    </source>
</evidence>
<proteinExistence type="predicted"/>
<gene>
    <name evidence="1" type="ORF">BDR25DRAFT_313655</name>
</gene>
<reference evidence="1" key="1">
    <citation type="journal article" date="2020" name="Stud. Mycol.">
        <title>101 Dothideomycetes genomes: a test case for predicting lifestyles and emergence of pathogens.</title>
        <authorList>
            <person name="Haridas S."/>
            <person name="Albert R."/>
            <person name="Binder M."/>
            <person name="Bloem J."/>
            <person name="Labutti K."/>
            <person name="Salamov A."/>
            <person name="Andreopoulos B."/>
            <person name="Baker S."/>
            <person name="Barry K."/>
            <person name="Bills G."/>
            <person name="Bluhm B."/>
            <person name="Cannon C."/>
            <person name="Castanera R."/>
            <person name="Culley D."/>
            <person name="Daum C."/>
            <person name="Ezra D."/>
            <person name="Gonzalez J."/>
            <person name="Henrissat B."/>
            <person name="Kuo A."/>
            <person name="Liang C."/>
            <person name="Lipzen A."/>
            <person name="Lutzoni F."/>
            <person name="Magnuson J."/>
            <person name="Mondo S."/>
            <person name="Nolan M."/>
            <person name="Ohm R."/>
            <person name="Pangilinan J."/>
            <person name="Park H.-J."/>
            <person name="Ramirez L."/>
            <person name="Alfaro M."/>
            <person name="Sun H."/>
            <person name="Tritt A."/>
            <person name="Yoshinaga Y."/>
            <person name="Zwiers L.-H."/>
            <person name="Turgeon B."/>
            <person name="Goodwin S."/>
            <person name="Spatafora J."/>
            <person name="Crous P."/>
            <person name="Grigoriev I."/>
        </authorList>
    </citation>
    <scope>NUCLEOTIDE SEQUENCE</scope>
    <source>
        <strain evidence="1">ATCC 200398</strain>
    </source>
</reference>